<dbReference type="AlphaFoldDB" id="A0A0A9HIL6"/>
<reference evidence="1" key="1">
    <citation type="submission" date="2014-09" db="EMBL/GenBank/DDBJ databases">
        <authorList>
            <person name="Magalhaes I.L.F."/>
            <person name="Oliveira U."/>
            <person name="Santos F.R."/>
            <person name="Vidigal T.H.D.A."/>
            <person name="Brescovit A.D."/>
            <person name="Santos A.J."/>
        </authorList>
    </citation>
    <scope>NUCLEOTIDE SEQUENCE</scope>
    <source>
        <tissue evidence="1">Shoot tissue taken approximately 20 cm above the soil surface</tissue>
    </source>
</reference>
<proteinExistence type="predicted"/>
<organism evidence="1">
    <name type="scientific">Arundo donax</name>
    <name type="common">Giant reed</name>
    <name type="synonym">Donax arundinaceus</name>
    <dbReference type="NCBI Taxonomy" id="35708"/>
    <lineage>
        <taxon>Eukaryota</taxon>
        <taxon>Viridiplantae</taxon>
        <taxon>Streptophyta</taxon>
        <taxon>Embryophyta</taxon>
        <taxon>Tracheophyta</taxon>
        <taxon>Spermatophyta</taxon>
        <taxon>Magnoliopsida</taxon>
        <taxon>Liliopsida</taxon>
        <taxon>Poales</taxon>
        <taxon>Poaceae</taxon>
        <taxon>PACMAD clade</taxon>
        <taxon>Arundinoideae</taxon>
        <taxon>Arundineae</taxon>
        <taxon>Arundo</taxon>
    </lineage>
</organism>
<name>A0A0A9HIL6_ARUDO</name>
<dbReference type="EMBL" id="GBRH01163195">
    <property type="protein sequence ID" value="JAE34701.1"/>
    <property type="molecule type" value="Transcribed_RNA"/>
</dbReference>
<accession>A0A0A9HIL6</accession>
<sequence>MTRLTLGSSRMETMSCSSSTLAASTGGGGGWPSTAPRRWCACARLNAATSALDSTGAWCPPP</sequence>
<reference evidence="1" key="2">
    <citation type="journal article" date="2015" name="Data Brief">
        <title>Shoot transcriptome of the giant reed, Arundo donax.</title>
        <authorList>
            <person name="Barrero R.A."/>
            <person name="Guerrero F.D."/>
            <person name="Moolhuijzen P."/>
            <person name="Goolsby J.A."/>
            <person name="Tidwell J."/>
            <person name="Bellgard S.E."/>
            <person name="Bellgard M.I."/>
        </authorList>
    </citation>
    <scope>NUCLEOTIDE SEQUENCE</scope>
    <source>
        <tissue evidence="1">Shoot tissue taken approximately 20 cm above the soil surface</tissue>
    </source>
</reference>
<evidence type="ECO:0000313" key="1">
    <source>
        <dbReference type="EMBL" id="JAE34701.1"/>
    </source>
</evidence>
<protein>
    <submittedName>
        <fullName evidence="1">Uncharacterized protein</fullName>
    </submittedName>
</protein>